<evidence type="ECO:0000313" key="3">
    <source>
        <dbReference type="EMBL" id="KAJ1953804.1"/>
    </source>
</evidence>
<keyword evidence="2" id="KW-0576">Peroxisome</keyword>
<keyword evidence="4" id="KW-1185">Reference proteome</keyword>
<dbReference type="EMBL" id="JANBPY010002757">
    <property type="protein sequence ID" value="KAJ1953804.1"/>
    <property type="molecule type" value="Genomic_DNA"/>
</dbReference>
<comment type="subcellular location">
    <subcellularLocation>
        <location evidence="2">Peroxisome membrane</location>
    </subcellularLocation>
</comment>
<dbReference type="AlphaFoldDB" id="A0A9W8AP17"/>
<organism evidence="3 4">
    <name type="scientific">Dispira parvispora</name>
    <dbReference type="NCBI Taxonomy" id="1520584"/>
    <lineage>
        <taxon>Eukaryota</taxon>
        <taxon>Fungi</taxon>
        <taxon>Fungi incertae sedis</taxon>
        <taxon>Zoopagomycota</taxon>
        <taxon>Kickxellomycotina</taxon>
        <taxon>Dimargaritomycetes</taxon>
        <taxon>Dimargaritales</taxon>
        <taxon>Dimargaritaceae</taxon>
        <taxon>Dispira</taxon>
    </lineage>
</organism>
<accession>A0A9W8AP17</accession>
<reference evidence="3" key="1">
    <citation type="submission" date="2022-07" db="EMBL/GenBank/DDBJ databases">
        <title>Phylogenomic reconstructions and comparative analyses of Kickxellomycotina fungi.</title>
        <authorList>
            <person name="Reynolds N.K."/>
            <person name="Stajich J.E."/>
            <person name="Barry K."/>
            <person name="Grigoriev I.V."/>
            <person name="Crous P."/>
            <person name="Smith M.E."/>
        </authorList>
    </citation>
    <scope>NUCLEOTIDE SEQUENCE</scope>
    <source>
        <strain evidence="3">RSA 1196</strain>
    </source>
</reference>
<dbReference type="GO" id="GO:0005778">
    <property type="term" value="C:peroxisomal membrane"/>
    <property type="evidence" value="ECO:0007669"/>
    <property type="project" value="UniProtKB-SubCell"/>
</dbReference>
<dbReference type="GO" id="GO:0007031">
    <property type="term" value="P:peroxisome organization"/>
    <property type="evidence" value="ECO:0007669"/>
    <property type="project" value="UniProtKB-KW"/>
</dbReference>
<evidence type="ECO:0000256" key="1">
    <source>
        <dbReference type="ARBA" id="ARBA00009505"/>
    </source>
</evidence>
<keyword evidence="2" id="KW-0962">Peroxisome biogenesis</keyword>
<sequence length="365" mass="41520">MPFAKLAQAYERFLLNNASQISSIESTVRSLTYVLPGRFSDADVASEGLYALLNVLGLYHDHILTKAARQTSSAKPDTSLLNRYHRYFFRHSAQPGLYQRLGLALTLLQFAESFIEMAIQKKWGTRAKWQAVTAIELAKLLCRLALIRNTQNRMLFQPSYPERDVDPEVLRASTNTETPPSAWQGKHTGKQYPSVASLAQGVREGQPLAQYISARSSQPEQYLKPSEVVLPLSRSALLGEYLFALRPVLYVLAIRKWGHKAWLPWLLSLAIESLSRLLQTTACADVTRQGHSGSRSQLERAELGRRLWLFLNYLLRSPFYDRFTKPRLDRFIKSAQQKPIISLFAGLLSDYQPLWESVYFYTSGS</sequence>
<comment type="similarity">
    <text evidence="1 2">Belongs to the peroxin-16 family.</text>
</comment>
<proteinExistence type="inferred from homology"/>
<comment type="caution">
    <text evidence="3">The sequence shown here is derived from an EMBL/GenBank/DDBJ whole genome shotgun (WGS) entry which is preliminary data.</text>
</comment>
<dbReference type="InterPro" id="IPR013919">
    <property type="entry name" value="Pex16"/>
</dbReference>
<evidence type="ECO:0000313" key="4">
    <source>
        <dbReference type="Proteomes" id="UP001150925"/>
    </source>
</evidence>
<protein>
    <recommendedName>
        <fullName evidence="2">Peroxisomal membrane protein PEX16</fullName>
    </recommendedName>
</protein>
<gene>
    <name evidence="3" type="ORF">IWQ62_005907</name>
</gene>
<name>A0A9W8AP17_9FUNG</name>
<dbReference type="Proteomes" id="UP001150925">
    <property type="component" value="Unassembled WGS sequence"/>
</dbReference>
<dbReference type="PANTHER" id="PTHR13299:SF0">
    <property type="entry name" value="PEROXISOMAL MEMBRANE PROTEIN PEX16"/>
    <property type="match status" value="1"/>
</dbReference>
<evidence type="ECO:0000256" key="2">
    <source>
        <dbReference type="RuleBase" id="RU365003"/>
    </source>
</evidence>
<dbReference type="Pfam" id="PF08610">
    <property type="entry name" value="Pex16"/>
    <property type="match status" value="1"/>
</dbReference>
<dbReference type="OrthoDB" id="2021143at2759"/>
<dbReference type="PANTHER" id="PTHR13299">
    <property type="entry name" value="PEROXISOMAL MEMBRANE PROTEIN PEX16"/>
    <property type="match status" value="1"/>
</dbReference>